<dbReference type="PATRIC" id="fig|937777.3.peg.4105"/>
<dbReference type="OrthoDB" id="27369at2"/>
<evidence type="ECO:0000256" key="1">
    <source>
        <dbReference type="ARBA" id="ARBA00011073"/>
    </source>
</evidence>
<dbReference type="SUPFAM" id="SSF52743">
    <property type="entry name" value="Subtilisin-like"/>
    <property type="match status" value="1"/>
</dbReference>
<dbReference type="InterPro" id="IPR015500">
    <property type="entry name" value="Peptidase_S8_subtilisin-rel"/>
</dbReference>
<reference evidence="9" key="1">
    <citation type="submission" date="2012-03" db="EMBL/GenBank/DDBJ databases">
        <title>Complete sequence of plasmid 1 of Deinococcus peraridilitoris DSM 19664.</title>
        <authorList>
            <person name="Lucas S."/>
            <person name="Copeland A."/>
            <person name="Lapidus A."/>
            <person name="Glavina del Rio T."/>
            <person name="Dalin E."/>
            <person name="Tice H."/>
            <person name="Bruce D."/>
            <person name="Goodwin L."/>
            <person name="Pitluck S."/>
            <person name="Peters L."/>
            <person name="Mikhailova N."/>
            <person name="Lu M."/>
            <person name="Kyrpides N."/>
            <person name="Mavromatis K."/>
            <person name="Ivanova N."/>
            <person name="Brettin T."/>
            <person name="Detter J.C."/>
            <person name="Han C."/>
            <person name="Larimer F."/>
            <person name="Land M."/>
            <person name="Hauser L."/>
            <person name="Markowitz V."/>
            <person name="Cheng J.-F."/>
            <person name="Hugenholtz P."/>
            <person name="Woyke T."/>
            <person name="Wu D."/>
            <person name="Pukall R."/>
            <person name="Steenblock K."/>
            <person name="Brambilla E."/>
            <person name="Klenk H.-P."/>
            <person name="Eisen J.A."/>
        </authorList>
    </citation>
    <scope>NUCLEOTIDE SEQUENCE [LARGE SCALE GENOMIC DNA]</scope>
    <source>
        <strain evidence="9">DSM 19664 / LMG 22246 / CIP 109416 / KR-200</strain>
        <plasmid evidence="9">Plasmid pDEIPE01</plasmid>
    </source>
</reference>
<dbReference type="PROSITE" id="PS00138">
    <property type="entry name" value="SUBTILASE_SER"/>
    <property type="match status" value="1"/>
</dbReference>
<feature type="active site" description="Charge relay system" evidence="5">
    <location>
        <position position="352"/>
    </location>
</feature>
<dbReference type="AlphaFoldDB" id="L0A8F7"/>
<dbReference type="PROSITE" id="PS00136">
    <property type="entry name" value="SUBTILASE_ASP"/>
    <property type="match status" value="1"/>
</dbReference>
<keyword evidence="8" id="KW-0614">Plasmid</keyword>
<gene>
    <name evidence="8" type="ordered locus">Deipe_4086</name>
</gene>
<keyword evidence="2 5" id="KW-0645">Protease</keyword>
<dbReference type="InterPro" id="IPR000209">
    <property type="entry name" value="Peptidase_S8/S53_dom"/>
</dbReference>
<keyword evidence="4 5" id="KW-0720">Serine protease</keyword>
<evidence type="ECO:0000256" key="4">
    <source>
        <dbReference type="ARBA" id="ARBA00022825"/>
    </source>
</evidence>
<dbReference type="PANTHER" id="PTHR43806">
    <property type="entry name" value="PEPTIDASE S8"/>
    <property type="match status" value="1"/>
</dbReference>
<name>L0A8F7_DEIPD</name>
<dbReference type="InterPro" id="IPR050131">
    <property type="entry name" value="Peptidase_S8_subtilisin-like"/>
</dbReference>
<keyword evidence="9" id="KW-1185">Reference proteome</keyword>
<dbReference type="HOGENOM" id="CLU_650064_0_0_0"/>
<evidence type="ECO:0000313" key="8">
    <source>
        <dbReference type="EMBL" id="AFZ69462.1"/>
    </source>
</evidence>
<feature type="active site" description="Charge relay system" evidence="5">
    <location>
        <position position="165"/>
    </location>
</feature>
<dbReference type="PANTHER" id="PTHR43806:SF11">
    <property type="entry name" value="CEREVISIN-RELATED"/>
    <property type="match status" value="1"/>
</dbReference>
<evidence type="ECO:0000256" key="5">
    <source>
        <dbReference type="PROSITE-ProRule" id="PRU01240"/>
    </source>
</evidence>
<feature type="active site" description="Charge relay system" evidence="5">
    <location>
        <position position="113"/>
    </location>
</feature>
<dbReference type="KEGG" id="dpd:Deipe_4086"/>
<dbReference type="Proteomes" id="UP000010467">
    <property type="component" value="Plasmid pDEIPE01"/>
</dbReference>
<dbReference type="InterPro" id="IPR036852">
    <property type="entry name" value="Peptidase_S8/S53_dom_sf"/>
</dbReference>
<comment type="similarity">
    <text evidence="1 5 6">Belongs to the peptidase S8 family.</text>
</comment>
<dbReference type="PRINTS" id="PR00723">
    <property type="entry name" value="SUBTILISIN"/>
</dbReference>
<geneLocation type="plasmid" evidence="8 9">
    <name>pDEIPE01</name>
</geneLocation>
<dbReference type="Pfam" id="PF00082">
    <property type="entry name" value="Peptidase_S8"/>
    <property type="match status" value="1"/>
</dbReference>
<dbReference type="GO" id="GO:0006508">
    <property type="term" value="P:proteolysis"/>
    <property type="evidence" value="ECO:0007669"/>
    <property type="project" value="UniProtKB-KW"/>
</dbReference>
<dbReference type="PROSITE" id="PS51892">
    <property type="entry name" value="SUBTILASE"/>
    <property type="match status" value="1"/>
</dbReference>
<evidence type="ECO:0000256" key="6">
    <source>
        <dbReference type="RuleBase" id="RU003355"/>
    </source>
</evidence>
<dbReference type="InterPro" id="IPR023828">
    <property type="entry name" value="Peptidase_S8_Ser-AS"/>
</dbReference>
<accession>L0A8F7</accession>
<evidence type="ECO:0000313" key="9">
    <source>
        <dbReference type="Proteomes" id="UP000010467"/>
    </source>
</evidence>
<dbReference type="InterPro" id="IPR023827">
    <property type="entry name" value="Peptidase_S8_Asp-AS"/>
</dbReference>
<protein>
    <submittedName>
        <fullName evidence="8">Subtilisin-like serine protease</fullName>
    </submittedName>
</protein>
<evidence type="ECO:0000256" key="3">
    <source>
        <dbReference type="ARBA" id="ARBA00022801"/>
    </source>
</evidence>
<dbReference type="Gene3D" id="3.40.50.200">
    <property type="entry name" value="Peptidase S8/S53 domain"/>
    <property type="match status" value="1"/>
</dbReference>
<feature type="domain" description="Peptidase S8/S53" evidence="7">
    <location>
        <begin position="104"/>
        <end position="391"/>
    </location>
</feature>
<evidence type="ECO:0000256" key="2">
    <source>
        <dbReference type="ARBA" id="ARBA00022670"/>
    </source>
</evidence>
<dbReference type="GO" id="GO:0004252">
    <property type="term" value="F:serine-type endopeptidase activity"/>
    <property type="evidence" value="ECO:0007669"/>
    <property type="project" value="UniProtKB-UniRule"/>
</dbReference>
<keyword evidence="3 5" id="KW-0378">Hydrolase</keyword>
<organism evidence="8 9">
    <name type="scientific">Deinococcus peraridilitoris (strain DSM 19664 / LMG 22246 / CIP 109416 / KR-200)</name>
    <dbReference type="NCBI Taxonomy" id="937777"/>
    <lineage>
        <taxon>Bacteria</taxon>
        <taxon>Thermotogati</taxon>
        <taxon>Deinococcota</taxon>
        <taxon>Deinococci</taxon>
        <taxon>Deinococcales</taxon>
        <taxon>Deinococcaceae</taxon>
        <taxon>Deinococcus</taxon>
    </lineage>
</organism>
<sequence length="422" mass="45053">MPGSIKAPPVALDVLAEKLAKRGIKGKVEVPDQATANLYSLALDYENGVDVSTGVNYVMHATASGSALEHRSSSTSFMQPKNDWWNGPSTGNVLPAWEKSGASGAGVNVAIIDTGFTPRDWDMTAYDPITYGGWRFVYEYDFGQRDYDVSADSTGDVNANGVSWHGHGAAAVALAAQNNHYGTSGIAPDATPFLFRIGRGVGNLLSYYDAGWAVDTAVAWGADVINMSFSTLTPGGAGVPNTYLGAALQRSDNARVINVAAMGNDNRYTDNNRYPWFLYPVPAVWPTVIGVGATTWNNTRASYSNFGPAVDIWAPAEVLNVGPSPLGWASCYSTATRCSDRAGAVETYNGTSAAAPFISGTMAMMKQRFPNMSRKNALDILNQTVKRNTTDGNVNGAGLIDVGEAVWWAYGYGYLCTYNKNC</sequence>
<proteinExistence type="inferred from homology"/>
<evidence type="ECO:0000259" key="7">
    <source>
        <dbReference type="Pfam" id="PF00082"/>
    </source>
</evidence>
<dbReference type="EMBL" id="CP003383">
    <property type="protein sequence ID" value="AFZ69462.1"/>
    <property type="molecule type" value="Genomic_DNA"/>
</dbReference>